<evidence type="ECO:0000313" key="8">
    <source>
        <dbReference type="EMBL" id="TMJ12774.1"/>
    </source>
</evidence>
<feature type="transmembrane region" description="Helical" evidence="6">
    <location>
        <begin position="81"/>
        <end position="103"/>
    </location>
</feature>
<evidence type="ECO:0000256" key="5">
    <source>
        <dbReference type="ARBA" id="ARBA00023136"/>
    </source>
</evidence>
<dbReference type="Pfam" id="PF03706">
    <property type="entry name" value="LPG_synthase_TM"/>
    <property type="match status" value="1"/>
</dbReference>
<dbReference type="PANTHER" id="PTHR39087:SF2">
    <property type="entry name" value="UPF0104 MEMBRANE PROTEIN MJ1595"/>
    <property type="match status" value="1"/>
</dbReference>
<proteinExistence type="predicted"/>
<dbReference type="PANTHER" id="PTHR39087">
    <property type="entry name" value="UPF0104 MEMBRANE PROTEIN MJ1595"/>
    <property type="match status" value="1"/>
</dbReference>
<reference evidence="9 10" key="1">
    <citation type="journal article" date="2019" name="Nat. Microbiol.">
        <title>Mediterranean grassland soil C-N compound turnover is dependent on rainfall and depth, and is mediated by genomically divergent microorganisms.</title>
        <authorList>
            <person name="Diamond S."/>
            <person name="Andeer P.F."/>
            <person name="Li Z."/>
            <person name="Crits-Christoph A."/>
            <person name="Burstein D."/>
            <person name="Anantharaman K."/>
            <person name="Lane K.R."/>
            <person name="Thomas B.C."/>
            <person name="Pan C."/>
            <person name="Northen T.R."/>
            <person name="Banfield J.F."/>
        </authorList>
    </citation>
    <scope>NUCLEOTIDE SEQUENCE [LARGE SCALE GENOMIC DNA]</scope>
    <source>
        <strain evidence="8">NP_1</strain>
        <strain evidence="7">NP_2</strain>
    </source>
</reference>
<keyword evidence="5 6" id="KW-0472">Membrane</keyword>
<evidence type="ECO:0000313" key="7">
    <source>
        <dbReference type="EMBL" id="TMJ07211.1"/>
    </source>
</evidence>
<accession>A0A537LGT2</accession>
<dbReference type="EMBL" id="VBAI01000015">
    <property type="protein sequence ID" value="TMJ12774.1"/>
    <property type="molecule type" value="Genomic_DNA"/>
</dbReference>
<evidence type="ECO:0000256" key="2">
    <source>
        <dbReference type="ARBA" id="ARBA00022475"/>
    </source>
</evidence>
<name>A0A537LGT2_9BACT</name>
<dbReference type="EMBL" id="VBAJ01000190">
    <property type="protein sequence ID" value="TMJ07211.1"/>
    <property type="molecule type" value="Genomic_DNA"/>
</dbReference>
<feature type="transmembrane region" description="Helical" evidence="6">
    <location>
        <begin position="231"/>
        <end position="254"/>
    </location>
</feature>
<protein>
    <submittedName>
        <fullName evidence="7">Flippase-like domain-containing protein</fullName>
    </submittedName>
</protein>
<organism evidence="7 10">
    <name type="scientific">Candidatus Segetimicrobium genomatis</name>
    <dbReference type="NCBI Taxonomy" id="2569760"/>
    <lineage>
        <taxon>Bacteria</taxon>
        <taxon>Bacillati</taxon>
        <taxon>Candidatus Sysuimicrobiota</taxon>
        <taxon>Candidatus Sysuimicrobiia</taxon>
        <taxon>Candidatus Sysuimicrobiales</taxon>
        <taxon>Candidatus Segetimicrobiaceae</taxon>
        <taxon>Candidatus Segetimicrobium</taxon>
    </lineage>
</organism>
<feature type="transmembrane region" description="Helical" evidence="6">
    <location>
        <begin position="123"/>
        <end position="143"/>
    </location>
</feature>
<keyword evidence="4 6" id="KW-1133">Transmembrane helix</keyword>
<evidence type="ECO:0000256" key="1">
    <source>
        <dbReference type="ARBA" id="ARBA00004651"/>
    </source>
</evidence>
<evidence type="ECO:0000313" key="10">
    <source>
        <dbReference type="Proteomes" id="UP000318661"/>
    </source>
</evidence>
<dbReference type="GO" id="GO:0005886">
    <property type="term" value="C:plasma membrane"/>
    <property type="evidence" value="ECO:0007669"/>
    <property type="project" value="UniProtKB-SubCell"/>
</dbReference>
<feature type="transmembrane region" description="Helical" evidence="6">
    <location>
        <begin position="150"/>
        <end position="173"/>
    </location>
</feature>
<dbReference type="InterPro" id="IPR022791">
    <property type="entry name" value="L-PG_synthase/AglD"/>
</dbReference>
<dbReference type="AlphaFoldDB" id="A0A537LGT2"/>
<dbReference type="Proteomes" id="UP000318661">
    <property type="component" value="Unassembled WGS sequence"/>
</dbReference>
<gene>
    <name evidence="8" type="ORF">E6G98_02200</name>
    <name evidence="7" type="ORF">E6G99_07415</name>
</gene>
<dbReference type="Proteomes" id="UP000315217">
    <property type="component" value="Unassembled WGS sequence"/>
</dbReference>
<evidence type="ECO:0000313" key="9">
    <source>
        <dbReference type="Proteomes" id="UP000315217"/>
    </source>
</evidence>
<dbReference type="NCBIfam" id="TIGR00374">
    <property type="entry name" value="flippase-like domain"/>
    <property type="match status" value="1"/>
</dbReference>
<evidence type="ECO:0000256" key="4">
    <source>
        <dbReference type="ARBA" id="ARBA00022989"/>
    </source>
</evidence>
<keyword evidence="2" id="KW-1003">Cell membrane</keyword>
<feature type="transmembrane region" description="Helical" evidence="6">
    <location>
        <begin position="42"/>
        <end position="61"/>
    </location>
</feature>
<sequence length="342" mass="35625">MKRTGLGRILWWAAPILLAVGIASRAADLREIAASLVGVKPGWVAAALVLGVLFTLNQGALYRAIFRLFDVRISLRESVRLALVMAFGSLAPAGTVAGIAYFVSTAREHGIPGPRAILTSLAFYLFDYGALLPVVAAGVTVLLTHHGAEVRLVTAGGIVLLITAAVGGALLWGLADGRALGTASRLASAINVLIARLHRRPVDRRRAAAWVADLRQIAIHLRRNRGRVPALFLYGVAVQLTSLATFAAVLRAVGAPLSPAIVVAGYAVGAIFAVVAITPSLGIVETAITLALVSVDVSINQAVAAAVLFRLNTLWLPMLAGYIAVRHARSAVPARSSTAASA</sequence>
<keyword evidence="3 6" id="KW-0812">Transmembrane</keyword>
<evidence type="ECO:0000256" key="6">
    <source>
        <dbReference type="SAM" id="Phobius"/>
    </source>
</evidence>
<feature type="transmembrane region" description="Helical" evidence="6">
    <location>
        <begin position="260"/>
        <end position="281"/>
    </location>
</feature>
<comment type="subcellular location">
    <subcellularLocation>
        <location evidence="1">Cell membrane</location>
        <topology evidence="1">Multi-pass membrane protein</topology>
    </subcellularLocation>
</comment>
<comment type="caution">
    <text evidence="7">The sequence shown here is derived from an EMBL/GenBank/DDBJ whole genome shotgun (WGS) entry which is preliminary data.</text>
</comment>
<evidence type="ECO:0000256" key="3">
    <source>
        <dbReference type="ARBA" id="ARBA00022692"/>
    </source>
</evidence>